<evidence type="ECO:0000313" key="1">
    <source>
        <dbReference type="EMBL" id="KAK7501180.1"/>
    </source>
</evidence>
<evidence type="ECO:0000313" key="2">
    <source>
        <dbReference type="Proteomes" id="UP001519460"/>
    </source>
</evidence>
<name>A0ABD0LPN4_9CAEN</name>
<comment type="caution">
    <text evidence="1">The sequence shown here is derived from an EMBL/GenBank/DDBJ whole genome shotgun (WGS) entry which is preliminary data.</text>
</comment>
<dbReference type="Proteomes" id="UP001519460">
    <property type="component" value="Unassembled WGS sequence"/>
</dbReference>
<sequence>MDGLRVIRAAFLSDLCHPQSLCRRHSLPLGNRPCFTCGIRYVDHVPLAKMDIGVSKGESRACLLPETNKDLQTERPHLSSPTPPPARFCFKAQVRCLGWRLRPGLPVGDRGVNCN</sequence>
<dbReference type="AlphaFoldDB" id="A0ABD0LPN4"/>
<organism evidence="1 2">
    <name type="scientific">Batillaria attramentaria</name>
    <dbReference type="NCBI Taxonomy" id="370345"/>
    <lineage>
        <taxon>Eukaryota</taxon>
        <taxon>Metazoa</taxon>
        <taxon>Spiralia</taxon>
        <taxon>Lophotrochozoa</taxon>
        <taxon>Mollusca</taxon>
        <taxon>Gastropoda</taxon>
        <taxon>Caenogastropoda</taxon>
        <taxon>Sorbeoconcha</taxon>
        <taxon>Cerithioidea</taxon>
        <taxon>Batillariidae</taxon>
        <taxon>Batillaria</taxon>
    </lineage>
</organism>
<protein>
    <submittedName>
        <fullName evidence="1">Uncharacterized protein</fullName>
    </submittedName>
</protein>
<accession>A0ABD0LPN4</accession>
<keyword evidence="2" id="KW-1185">Reference proteome</keyword>
<reference evidence="1 2" key="1">
    <citation type="journal article" date="2023" name="Sci. Data">
        <title>Genome assembly of the Korean intertidal mud-creeper Batillaria attramentaria.</title>
        <authorList>
            <person name="Patra A.K."/>
            <person name="Ho P.T."/>
            <person name="Jun S."/>
            <person name="Lee S.J."/>
            <person name="Kim Y."/>
            <person name="Won Y.J."/>
        </authorList>
    </citation>
    <scope>NUCLEOTIDE SEQUENCE [LARGE SCALE GENOMIC DNA]</scope>
    <source>
        <strain evidence="1">Wonlab-2016</strain>
    </source>
</reference>
<gene>
    <name evidence="1" type="ORF">BaRGS_00007665</name>
</gene>
<dbReference type="EMBL" id="JACVVK020000033">
    <property type="protein sequence ID" value="KAK7501180.1"/>
    <property type="molecule type" value="Genomic_DNA"/>
</dbReference>
<proteinExistence type="predicted"/>